<organism evidence="1 2">
    <name type="scientific">Aeromonas bestiarum</name>
    <dbReference type="NCBI Taxonomy" id="105751"/>
    <lineage>
        <taxon>Bacteria</taxon>
        <taxon>Pseudomonadati</taxon>
        <taxon>Pseudomonadota</taxon>
        <taxon>Gammaproteobacteria</taxon>
        <taxon>Aeromonadales</taxon>
        <taxon>Aeromonadaceae</taxon>
        <taxon>Aeromonas</taxon>
    </lineage>
</organism>
<sequence>MKVGNMGLWKTLTTINGNSLGGLIIKLIYNVPKMSDRTIIDIVTGRKWAPEFIKMLAAKEGALRSLKM</sequence>
<keyword evidence="2" id="KW-1185">Reference proteome</keyword>
<dbReference type="Proteomes" id="UP001168107">
    <property type="component" value="Unassembled WGS sequence"/>
</dbReference>
<evidence type="ECO:0000313" key="1">
    <source>
        <dbReference type="EMBL" id="MDM5074377.1"/>
    </source>
</evidence>
<gene>
    <name evidence="1" type="ORF">OB935_21480</name>
</gene>
<proteinExistence type="predicted"/>
<dbReference type="EMBL" id="JAOPLL010000022">
    <property type="protein sequence ID" value="MDM5074377.1"/>
    <property type="molecule type" value="Genomic_DNA"/>
</dbReference>
<name>A0ABT7Q4Y2_9GAMM</name>
<comment type="caution">
    <text evidence="1">The sequence shown here is derived from an EMBL/GenBank/DDBJ whole genome shotgun (WGS) entry which is preliminary data.</text>
</comment>
<accession>A0ABT7Q4Y2</accession>
<reference evidence="1" key="1">
    <citation type="submission" date="2024-05" db="EMBL/GenBank/DDBJ databases">
        <title>WGS of Aeromonas isolates.</title>
        <authorList>
            <person name="Lee H."/>
        </authorList>
    </citation>
    <scope>NUCLEOTIDE SEQUENCE</scope>
    <source>
        <strain evidence="1">SU58-3</strain>
    </source>
</reference>
<protein>
    <submittedName>
        <fullName evidence="1">Uncharacterized protein</fullName>
    </submittedName>
</protein>
<dbReference type="RefSeq" id="WP_162626349.1">
    <property type="nucleotide sequence ID" value="NZ_JAOPLL010000022.1"/>
</dbReference>
<evidence type="ECO:0000313" key="2">
    <source>
        <dbReference type="Proteomes" id="UP001168107"/>
    </source>
</evidence>